<protein>
    <submittedName>
        <fullName evidence="5">Transcriptional regulator</fullName>
    </submittedName>
</protein>
<dbReference type="InterPro" id="IPR002577">
    <property type="entry name" value="HTH_HxlR"/>
</dbReference>
<dbReference type="GO" id="GO:0003677">
    <property type="term" value="F:DNA binding"/>
    <property type="evidence" value="ECO:0007669"/>
    <property type="project" value="UniProtKB-KW"/>
</dbReference>
<dbReference type="AlphaFoldDB" id="A0AAI8G6F7"/>
<dbReference type="InterPro" id="IPR036388">
    <property type="entry name" value="WH-like_DNA-bd_sf"/>
</dbReference>
<dbReference type="SUPFAM" id="SSF46785">
    <property type="entry name" value="Winged helix' DNA-binding domain"/>
    <property type="match status" value="1"/>
</dbReference>
<proteinExistence type="predicted"/>
<evidence type="ECO:0000313" key="5">
    <source>
        <dbReference type="EMBL" id="ALU27856.1"/>
    </source>
</evidence>
<gene>
    <name evidence="5" type="ORF">AS202_17620</name>
</gene>
<accession>A0AAI8G6F7</accession>
<dbReference type="PROSITE" id="PS51118">
    <property type="entry name" value="HTH_HXLR"/>
    <property type="match status" value="1"/>
</dbReference>
<dbReference type="Proteomes" id="UP000069030">
    <property type="component" value="Chromosome"/>
</dbReference>
<evidence type="ECO:0000256" key="2">
    <source>
        <dbReference type="ARBA" id="ARBA00023125"/>
    </source>
</evidence>
<dbReference type="PANTHER" id="PTHR33204:SF39">
    <property type="entry name" value="TRANSCRIPTIONAL REGULATORY PROTEIN"/>
    <property type="match status" value="1"/>
</dbReference>
<name>A0AAI8G6F7_9FLAO</name>
<evidence type="ECO:0000259" key="4">
    <source>
        <dbReference type="PROSITE" id="PS51118"/>
    </source>
</evidence>
<reference evidence="5 6" key="1">
    <citation type="journal article" date="2016" name="J. Zhejiang Univ. Sci. B">
        <title>Antibiotic resistance mechanisms of Myroides sp.</title>
        <authorList>
            <person name="Hu S."/>
            <person name="Yuan S."/>
            <person name="Qu H."/>
            <person name="Jiang T."/>
            <person name="Zhou Y."/>
            <person name="Wang M."/>
            <person name="Ming D."/>
        </authorList>
    </citation>
    <scope>NUCLEOTIDE SEQUENCE [LARGE SCALE GENOMIC DNA]</scope>
    <source>
        <strain evidence="5 6">PR63039</strain>
    </source>
</reference>
<dbReference type="RefSeq" id="WP_006258279.1">
    <property type="nucleotide sequence ID" value="NZ_CP013690.1"/>
</dbReference>
<keyword evidence="2" id="KW-0238">DNA-binding</keyword>
<sequence>MKINKLNLKNILEADTCPIRLVLDRIGEKWSMLILLLLRDHGVMRFNEIDKAIGDISQKMLAKTLKTLEADGFITRKVYPTVPPKVEYTLTELGLDLVPYIENISVWAFNNLETILNNRKEFEK</sequence>
<dbReference type="Pfam" id="PF01638">
    <property type="entry name" value="HxlR"/>
    <property type="match status" value="1"/>
</dbReference>
<evidence type="ECO:0000313" key="6">
    <source>
        <dbReference type="Proteomes" id="UP000069030"/>
    </source>
</evidence>
<evidence type="ECO:0000256" key="1">
    <source>
        <dbReference type="ARBA" id="ARBA00023015"/>
    </source>
</evidence>
<dbReference type="EMBL" id="CP013690">
    <property type="protein sequence ID" value="ALU27856.1"/>
    <property type="molecule type" value="Genomic_DNA"/>
</dbReference>
<dbReference type="KEGG" id="mod:AS202_17620"/>
<dbReference type="PANTHER" id="PTHR33204">
    <property type="entry name" value="TRANSCRIPTIONAL REGULATOR, MARR FAMILY"/>
    <property type="match status" value="1"/>
</dbReference>
<dbReference type="InterPro" id="IPR036390">
    <property type="entry name" value="WH_DNA-bd_sf"/>
</dbReference>
<evidence type="ECO:0000256" key="3">
    <source>
        <dbReference type="ARBA" id="ARBA00023163"/>
    </source>
</evidence>
<feature type="domain" description="HTH hxlR-type" evidence="4">
    <location>
        <begin position="17"/>
        <end position="116"/>
    </location>
</feature>
<organism evidence="5 6">
    <name type="scientific">Myroides odoratimimus</name>
    <dbReference type="NCBI Taxonomy" id="76832"/>
    <lineage>
        <taxon>Bacteria</taxon>
        <taxon>Pseudomonadati</taxon>
        <taxon>Bacteroidota</taxon>
        <taxon>Flavobacteriia</taxon>
        <taxon>Flavobacteriales</taxon>
        <taxon>Flavobacteriaceae</taxon>
        <taxon>Myroides</taxon>
    </lineage>
</organism>
<keyword evidence="3" id="KW-0804">Transcription</keyword>
<keyword evidence="1" id="KW-0805">Transcription regulation</keyword>
<dbReference type="Gene3D" id="1.10.10.10">
    <property type="entry name" value="Winged helix-like DNA-binding domain superfamily/Winged helix DNA-binding domain"/>
    <property type="match status" value="1"/>
</dbReference>